<evidence type="ECO:0000256" key="4">
    <source>
        <dbReference type="ARBA" id="ARBA00022692"/>
    </source>
</evidence>
<dbReference type="CDD" id="cd06582">
    <property type="entry name" value="TM_PBP1_LivH_like"/>
    <property type="match status" value="1"/>
</dbReference>
<evidence type="ECO:0000256" key="1">
    <source>
        <dbReference type="ARBA" id="ARBA00004651"/>
    </source>
</evidence>
<feature type="transmembrane region" description="Helical" evidence="9">
    <location>
        <begin position="104"/>
        <end position="127"/>
    </location>
</feature>
<feature type="transmembrane region" description="Helical" evidence="9">
    <location>
        <begin position="20"/>
        <end position="39"/>
    </location>
</feature>
<name>A0A6B3SNA8_9BURK</name>
<feature type="transmembrane region" description="Helical" evidence="9">
    <location>
        <begin position="262"/>
        <end position="285"/>
    </location>
</feature>
<evidence type="ECO:0000256" key="5">
    <source>
        <dbReference type="ARBA" id="ARBA00022970"/>
    </source>
</evidence>
<dbReference type="InterPro" id="IPR052157">
    <property type="entry name" value="BCAA_transport_permease"/>
</dbReference>
<feature type="transmembrane region" description="Helical" evidence="9">
    <location>
        <begin position="59"/>
        <end position="83"/>
    </location>
</feature>
<keyword evidence="11" id="KW-1185">Reference proteome</keyword>
<dbReference type="Pfam" id="PF02653">
    <property type="entry name" value="BPD_transp_2"/>
    <property type="match status" value="1"/>
</dbReference>
<comment type="subcellular location">
    <subcellularLocation>
        <location evidence="1">Cell membrane</location>
        <topology evidence="1">Multi-pass membrane protein</topology>
    </subcellularLocation>
</comment>
<comment type="similarity">
    <text evidence="8">Belongs to the binding-protein-dependent transport system permease family. LivHM subfamily.</text>
</comment>
<dbReference type="GO" id="GO:0022857">
    <property type="term" value="F:transmembrane transporter activity"/>
    <property type="evidence" value="ECO:0007669"/>
    <property type="project" value="InterPro"/>
</dbReference>
<dbReference type="GO" id="GO:0006865">
    <property type="term" value="P:amino acid transport"/>
    <property type="evidence" value="ECO:0007669"/>
    <property type="project" value="UniProtKB-KW"/>
</dbReference>
<evidence type="ECO:0000256" key="6">
    <source>
        <dbReference type="ARBA" id="ARBA00022989"/>
    </source>
</evidence>
<dbReference type="GO" id="GO:0005886">
    <property type="term" value="C:plasma membrane"/>
    <property type="evidence" value="ECO:0007669"/>
    <property type="project" value="UniProtKB-SubCell"/>
</dbReference>
<reference evidence="10 11" key="1">
    <citation type="submission" date="2020-02" db="EMBL/GenBank/DDBJ databases">
        <authorList>
            <person name="Kim M.K."/>
        </authorList>
    </citation>
    <scope>NUCLEOTIDE SEQUENCE [LARGE SCALE GENOMIC DNA]</scope>
    <source>
        <strain evidence="10 11">17J57-3</strain>
    </source>
</reference>
<organism evidence="10 11">
    <name type="scientific">Noviherbaspirillum galbum</name>
    <dbReference type="NCBI Taxonomy" id="2709383"/>
    <lineage>
        <taxon>Bacteria</taxon>
        <taxon>Pseudomonadati</taxon>
        <taxon>Pseudomonadota</taxon>
        <taxon>Betaproteobacteria</taxon>
        <taxon>Burkholderiales</taxon>
        <taxon>Oxalobacteraceae</taxon>
        <taxon>Noviherbaspirillum</taxon>
    </lineage>
</organism>
<keyword evidence="5" id="KW-0029">Amino-acid transport</keyword>
<dbReference type="RefSeq" id="WP_163964288.1">
    <property type="nucleotide sequence ID" value="NZ_JAAIVB010000046.1"/>
</dbReference>
<dbReference type="Proteomes" id="UP000482155">
    <property type="component" value="Unassembled WGS sequence"/>
</dbReference>
<evidence type="ECO:0000256" key="7">
    <source>
        <dbReference type="ARBA" id="ARBA00023136"/>
    </source>
</evidence>
<keyword evidence="2" id="KW-0813">Transport</keyword>
<feature type="transmembrane region" description="Helical" evidence="9">
    <location>
        <begin position="297"/>
        <end position="320"/>
    </location>
</feature>
<evidence type="ECO:0000256" key="8">
    <source>
        <dbReference type="ARBA" id="ARBA00037998"/>
    </source>
</evidence>
<sequence length="359" mass="37481">MDWQIIGILTQDGVTSGAVYALLALALVLVFSVTRVIFIPQGEFVSFGALTLAGMQSGAMPQITLLLMAMGAAVFLLEAADVFRRAAKGERGNEVNGASPGARTWLLLALKYLAFPAALHAICRIVPLASLPAALQAALAILIVTPMGPMLYRIAYQRLSEATTLVLLIVSVAAHLVLTGVGLLVFGAEGSRTRPFSELSLDLGGVPVSGQVLSVIAISLLLIVALYLYFDRSLSGKALRATAVNRVGARLVGVGTNQAGKLAFTLAAAIGALSGVLIGPMTTVFYDSGFLIGLKGFVGAIVGGLVSYPLAAAGAVLVGLLESYSSFWASAFKEVIVFTLIIPVLLWRSLTSRHADDEH</sequence>
<feature type="transmembrane region" description="Helical" evidence="9">
    <location>
        <begin position="327"/>
        <end position="347"/>
    </location>
</feature>
<keyword evidence="4 9" id="KW-0812">Transmembrane</keyword>
<dbReference type="PANTHER" id="PTHR11795">
    <property type="entry name" value="BRANCHED-CHAIN AMINO ACID TRANSPORT SYSTEM PERMEASE PROTEIN LIVH"/>
    <property type="match status" value="1"/>
</dbReference>
<feature type="transmembrane region" description="Helical" evidence="9">
    <location>
        <begin position="133"/>
        <end position="152"/>
    </location>
</feature>
<keyword evidence="3" id="KW-1003">Cell membrane</keyword>
<evidence type="ECO:0000313" key="10">
    <source>
        <dbReference type="EMBL" id="NEX62243.1"/>
    </source>
</evidence>
<proteinExistence type="inferred from homology"/>
<dbReference type="InterPro" id="IPR001851">
    <property type="entry name" value="ABC_transp_permease"/>
</dbReference>
<keyword evidence="6 9" id="KW-1133">Transmembrane helix</keyword>
<dbReference type="PANTHER" id="PTHR11795:SF450">
    <property type="entry name" value="ABC TRANSPORTER PERMEASE PROTEIN"/>
    <property type="match status" value="1"/>
</dbReference>
<evidence type="ECO:0000313" key="11">
    <source>
        <dbReference type="Proteomes" id="UP000482155"/>
    </source>
</evidence>
<feature type="transmembrane region" description="Helical" evidence="9">
    <location>
        <begin position="208"/>
        <end position="230"/>
    </location>
</feature>
<gene>
    <name evidence="10" type="ORF">G3574_14235</name>
</gene>
<dbReference type="AlphaFoldDB" id="A0A6B3SNA8"/>
<dbReference type="EMBL" id="JAAIVB010000046">
    <property type="protein sequence ID" value="NEX62243.1"/>
    <property type="molecule type" value="Genomic_DNA"/>
</dbReference>
<protein>
    <submittedName>
        <fullName evidence="10">Branched-chain amino acid ABC transporter permease</fullName>
    </submittedName>
</protein>
<keyword evidence="7 9" id="KW-0472">Membrane</keyword>
<evidence type="ECO:0000256" key="3">
    <source>
        <dbReference type="ARBA" id="ARBA00022475"/>
    </source>
</evidence>
<feature type="transmembrane region" description="Helical" evidence="9">
    <location>
        <begin position="164"/>
        <end position="188"/>
    </location>
</feature>
<accession>A0A6B3SNA8</accession>
<evidence type="ECO:0000256" key="9">
    <source>
        <dbReference type="SAM" id="Phobius"/>
    </source>
</evidence>
<comment type="caution">
    <text evidence="10">The sequence shown here is derived from an EMBL/GenBank/DDBJ whole genome shotgun (WGS) entry which is preliminary data.</text>
</comment>
<evidence type="ECO:0000256" key="2">
    <source>
        <dbReference type="ARBA" id="ARBA00022448"/>
    </source>
</evidence>